<feature type="region of interest" description="Disordered" evidence="1">
    <location>
        <begin position="158"/>
        <end position="181"/>
    </location>
</feature>
<feature type="compositionally biased region" description="Basic and acidic residues" evidence="1">
    <location>
        <begin position="361"/>
        <end position="386"/>
    </location>
</feature>
<dbReference type="EnsemblMetazoa" id="G22435.1">
    <property type="protein sequence ID" value="G22435.1:cds"/>
    <property type="gene ID" value="G22435"/>
</dbReference>
<dbReference type="Proteomes" id="UP000005408">
    <property type="component" value="Unassembled WGS sequence"/>
</dbReference>
<dbReference type="AlphaFoldDB" id="A0A8W8KB27"/>
<protein>
    <submittedName>
        <fullName evidence="3">Uncharacterized protein</fullName>
    </submittedName>
</protein>
<dbReference type="OrthoDB" id="10511968at2759"/>
<evidence type="ECO:0000256" key="1">
    <source>
        <dbReference type="SAM" id="MobiDB-lite"/>
    </source>
</evidence>
<feature type="region of interest" description="Disordered" evidence="1">
    <location>
        <begin position="309"/>
        <end position="406"/>
    </location>
</feature>
<feature type="compositionally biased region" description="Basic and acidic residues" evidence="1">
    <location>
        <begin position="108"/>
        <end position="117"/>
    </location>
</feature>
<evidence type="ECO:0000313" key="3">
    <source>
        <dbReference type="EnsemblMetazoa" id="G22435.1:cds"/>
    </source>
</evidence>
<feature type="region of interest" description="Disordered" evidence="1">
    <location>
        <begin position="100"/>
        <end position="124"/>
    </location>
</feature>
<feature type="compositionally biased region" description="Basic residues" evidence="1">
    <location>
        <begin position="317"/>
        <end position="346"/>
    </location>
</feature>
<proteinExistence type="predicted"/>
<organism evidence="3 4">
    <name type="scientific">Magallana gigas</name>
    <name type="common">Pacific oyster</name>
    <name type="synonym">Crassostrea gigas</name>
    <dbReference type="NCBI Taxonomy" id="29159"/>
    <lineage>
        <taxon>Eukaryota</taxon>
        <taxon>Metazoa</taxon>
        <taxon>Spiralia</taxon>
        <taxon>Lophotrochozoa</taxon>
        <taxon>Mollusca</taxon>
        <taxon>Bivalvia</taxon>
        <taxon>Autobranchia</taxon>
        <taxon>Pteriomorphia</taxon>
        <taxon>Ostreida</taxon>
        <taxon>Ostreoidea</taxon>
        <taxon>Ostreidae</taxon>
        <taxon>Magallana</taxon>
    </lineage>
</organism>
<evidence type="ECO:0000256" key="2">
    <source>
        <dbReference type="SAM" id="SignalP"/>
    </source>
</evidence>
<accession>A0A8W8KB27</accession>
<keyword evidence="2" id="KW-0732">Signal</keyword>
<reference evidence="3" key="1">
    <citation type="submission" date="2022-08" db="UniProtKB">
        <authorList>
            <consortium name="EnsemblMetazoa"/>
        </authorList>
    </citation>
    <scope>IDENTIFICATION</scope>
    <source>
        <strain evidence="3">05x7-T-G4-1.051#20</strain>
    </source>
</reference>
<evidence type="ECO:0000313" key="4">
    <source>
        <dbReference type="Proteomes" id="UP000005408"/>
    </source>
</evidence>
<dbReference type="OMA" id="MPFFFDD"/>
<keyword evidence="4" id="KW-1185">Reference proteome</keyword>
<feature type="chain" id="PRO_5036485996" evidence="2">
    <location>
        <begin position="24"/>
        <end position="495"/>
    </location>
</feature>
<sequence length="495" mass="55577">MYLKSSLFGIFILSLFSYNLSEAQRFLIPQRQNSQPVSSFRYNPNHNRVHHRNSFTHSQGFLANRHDTSREIFQTRPGQQLSPSFDNRRKSIFRFQNTIAGHHQTKKHPFDSSEHIPKPSASESVKHASAHKPFHVDHKISKPEFSFLSAMNSNFKPTIPLKPPSQHILRTPPVRNWTPRNPAIQNTGIAGPMMFNPVHRRRPFQPSYVNNRPRQMHQRRFHPPMRISTGNLSGQQGLLGSPSVLNAIPNILPENTVIAPAEEKSDVVKKDISLQKPTEHTNKNPDHLTVAISPLNSEPLTKPVETAIKSVTVPKQKPLRKAIKAKKHKSGVRKTKKNVTKQKATKPSKPLPSKVVKKPKERPSKSKTKKNEKITPAPKKESKPRIVTDAPTKAPTTTEMSPVDDDFLPGGSSGSWEMPDHDFPNSGSQEVMNVFGRERFLPGCLCTMFCGHGFEFAGFCGASSAEFFRPRLSKCCPVKNGSGGNSGHMPFFFDD</sequence>
<name>A0A8W8KB27_MAGGI</name>
<feature type="signal peptide" evidence="2">
    <location>
        <begin position="1"/>
        <end position="23"/>
    </location>
</feature>